<sequence length="83" mass="8178">MTGLLAERRKGSGAVGDAGEGGHAEVDGGSAASSFVELSELVFGASQADAKSFDLAERAFAFSLGDAGFEVVADLGDAVALLG</sequence>
<evidence type="ECO:0000313" key="2">
    <source>
        <dbReference type="EMBL" id="MBB6347284.1"/>
    </source>
</evidence>
<accession>A0A7X0EZ95</accession>
<gene>
    <name evidence="2" type="ORF">FHU36_003829</name>
</gene>
<evidence type="ECO:0000313" key="3">
    <source>
        <dbReference type="Proteomes" id="UP000583800"/>
    </source>
</evidence>
<reference evidence="2 3" key="1">
    <citation type="submission" date="2020-08" db="EMBL/GenBank/DDBJ databases">
        <title>Sequencing the genomes of 1000 actinobacteria strains.</title>
        <authorList>
            <person name="Klenk H.-P."/>
        </authorList>
    </citation>
    <scope>NUCLEOTIDE SEQUENCE [LARGE SCALE GENOMIC DNA]</scope>
    <source>
        <strain evidence="2 3">DSM 45913</strain>
    </source>
</reference>
<protein>
    <submittedName>
        <fullName evidence="2">Uncharacterized protein</fullName>
    </submittedName>
</protein>
<evidence type="ECO:0000256" key="1">
    <source>
        <dbReference type="SAM" id="MobiDB-lite"/>
    </source>
</evidence>
<organism evidence="2 3">
    <name type="scientific">Nonomuraea muscovyensis</name>
    <dbReference type="NCBI Taxonomy" id="1124761"/>
    <lineage>
        <taxon>Bacteria</taxon>
        <taxon>Bacillati</taxon>
        <taxon>Actinomycetota</taxon>
        <taxon>Actinomycetes</taxon>
        <taxon>Streptosporangiales</taxon>
        <taxon>Streptosporangiaceae</taxon>
        <taxon>Nonomuraea</taxon>
    </lineage>
</organism>
<proteinExistence type="predicted"/>
<dbReference type="RefSeq" id="WP_185085256.1">
    <property type="nucleotide sequence ID" value="NZ_JACHJB010000002.1"/>
</dbReference>
<feature type="compositionally biased region" description="Basic and acidic residues" evidence="1">
    <location>
        <begin position="1"/>
        <end position="10"/>
    </location>
</feature>
<name>A0A7X0EZ95_9ACTN</name>
<feature type="region of interest" description="Disordered" evidence="1">
    <location>
        <begin position="1"/>
        <end position="26"/>
    </location>
</feature>
<comment type="caution">
    <text evidence="2">The sequence shown here is derived from an EMBL/GenBank/DDBJ whole genome shotgun (WGS) entry which is preliminary data.</text>
</comment>
<keyword evidence="3" id="KW-1185">Reference proteome</keyword>
<dbReference type="Proteomes" id="UP000583800">
    <property type="component" value="Unassembled WGS sequence"/>
</dbReference>
<dbReference type="EMBL" id="JACHJB010000002">
    <property type="protein sequence ID" value="MBB6347284.1"/>
    <property type="molecule type" value="Genomic_DNA"/>
</dbReference>
<dbReference type="AlphaFoldDB" id="A0A7X0EZ95"/>